<reference evidence="7 8" key="1">
    <citation type="submission" date="2018-11" db="EMBL/GenBank/DDBJ databases">
        <title>Genomic Encyclopedia of Type Strains, Phase IV (KMG-IV): sequencing the most valuable type-strain genomes for metagenomic binning, comparative biology and taxonomic classification.</title>
        <authorList>
            <person name="Goeker M."/>
        </authorList>
    </citation>
    <scope>NUCLEOTIDE SEQUENCE [LARGE SCALE GENOMIC DNA]</scope>
    <source>
        <strain evidence="7 8">DSM 16974</strain>
    </source>
</reference>
<dbReference type="Gene3D" id="1.10.530.10">
    <property type="match status" value="1"/>
</dbReference>
<evidence type="ECO:0000256" key="1">
    <source>
        <dbReference type="ARBA" id="ARBA00004339"/>
    </source>
</evidence>
<keyword evidence="4" id="KW-0998">Cell outer membrane</keyword>
<dbReference type="InterPro" id="IPR008258">
    <property type="entry name" value="Transglycosylase_SLT_dom_1"/>
</dbReference>
<dbReference type="GO" id="GO:0009279">
    <property type="term" value="C:cell outer membrane"/>
    <property type="evidence" value="ECO:0007669"/>
    <property type="project" value="UniProtKB-SubCell"/>
</dbReference>
<accession>A0A3N1NWL4</accession>
<keyword evidence="3" id="KW-0732">Signal</keyword>
<name>A0A3N1NWL4_9GAMM</name>
<dbReference type="AlphaFoldDB" id="A0A3N1NWL4"/>
<feature type="region of interest" description="Disordered" evidence="5">
    <location>
        <begin position="21"/>
        <end position="44"/>
    </location>
</feature>
<dbReference type="Pfam" id="PF00497">
    <property type="entry name" value="SBP_bac_3"/>
    <property type="match status" value="2"/>
</dbReference>
<feature type="domain" description="Solute-binding protein family 3/N-terminal" evidence="6">
    <location>
        <begin position="288"/>
        <end position="512"/>
    </location>
</feature>
<dbReference type="SUPFAM" id="SSF53850">
    <property type="entry name" value="Periplasmic binding protein-like II"/>
    <property type="match status" value="2"/>
</dbReference>
<evidence type="ECO:0000313" key="7">
    <source>
        <dbReference type="EMBL" id="ROQ19871.1"/>
    </source>
</evidence>
<sequence>MRAFLWGLSLMCLSIAGCSQDGSESDNSPAGEKVPDTPDGYVETGDLDALKSRGQFRILVHRAADEYLPRAGYPLDVEREMAKRFAREQGLEPVVISVPEYGDLLAQLLAGRGDMVAANLTVTPERAEQVGFTLGIDQTREVLVGRSGEPAPEGVADLSGRRVGVMRDTSFWELAESYFAEVPDIDQDIEIVPLPSTMTSDEVLDGLVAGEYDFALQDSNVMDVVRTYRDDVQVQLTLGERRPLAWAIRPSNTALLEELNRFLTRERLTRTDIRAHTDDLTGIKERKVLRVITRNNGATYYLYRGELVGFEYELAKRFADSLGVRLQMVVADSDEAMIPMLNEGRGDMIAAFMTRTDERADRVAFSRPYHYATETLVGRADEPAIDSLKQLAGRTLHLRRSSSYWSTAESIRERGVDVTLAPVSSTMETEDILARVADGTYDLTIADSHILQSELTWRDDIQGLLPLGDPTNQGWAVRPENPELLAAVNAFWKKEYRGLHYNILYKRYFEDDARIREQRAGRVDVSEDGALSPWDELAQSYAEQYGFDWRLILAQMYQESRFDPAAVSWVGAKGLMQVMPRTGNELGLSPLDDPEVSVHAGVKYMDWLRYRFPERLPVDEQMWFSLAAYNAGVGHVRDARRLADQQGWDPDQWFGHVEKAMLLLTQPRYYQKARFGFVRGHEPVSYVRHIRDRYRAYARLTE</sequence>
<comment type="subcellular location">
    <subcellularLocation>
        <location evidence="1">Cell outer membrane</location>
        <topology evidence="1">Peripheral membrane protein</topology>
    </subcellularLocation>
</comment>
<dbReference type="PANTHER" id="PTHR35936:SF32">
    <property type="entry name" value="MEMBRANE-BOUND LYTIC MUREIN TRANSGLYCOSYLASE F"/>
    <property type="match status" value="1"/>
</dbReference>
<dbReference type="InterPro" id="IPR001638">
    <property type="entry name" value="Solute-binding_3/MltF_N"/>
</dbReference>
<dbReference type="Gene3D" id="3.40.190.10">
    <property type="entry name" value="Periplasmic binding protein-like II"/>
    <property type="match status" value="4"/>
</dbReference>
<protein>
    <submittedName>
        <fullName evidence="7">Membrane-bound lytic murein transglycosylase F</fullName>
    </submittedName>
</protein>
<evidence type="ECO:0000313" key="8">
    <source>
        <dbReference type="Proteomes" id="UP000273643"/>
    </source>
</evidence>
<dbReference type="CDD" id="cd13403">
    <property type="entry name" value="MLTF-like"/>
    <property type="match status" value="1"/>
</dbReference>
<dbReference type="RefSeq" id="WP_123637155.1">
    <property type="nucleotide sequence ID" value="NZ_RJUK01000001.1"/>
</dbReference>
<evidence type="ECO:0000256" key="2">
    <source>
        <dbReference type="ARBA" id="ARBA00010333"/>
    </source>
</evidence>
<dbReference type="Pfam" id="PF01464">
    <property type="entry name" value="SLT"/>
    <property type="match status" value="1"/>
</dbReference>
<organism evidence="7 8">
    <name type="scientific">Marinimicrobium koreense</name>
    <dbReference type="NCBI Taxonomy" id="306545"/>
    <lineage>
        <taxon>Bacteria</taxon>
        <taxon>Pseudomonadati</taxon>
        <taxon>Pseudomonadota</taxon>
        <taxon>Gammaproteobacteria</taxon>
        <taxon>Cellvibrionales</taxon>
        <taxon>Cellvibrionaceae</taxon>
        <taxon>Marinimicrobium</taxon>
    </lineage>
</organism>
<proteinExistence type="inferred from homology"/>
<dbReference type="SMART" id="SM00062">
    <property type="entry name" value="PBPb"/>
    <property type="match status" value="2"/>
</dbReference>
<feature type="domain" description="Solute-binding protein family 3/N-terminal" evidence="6">
    <location>
        <begin position="70"/>
        <end position="280"/>
    </location>
</feature>
<dbReference type="PROSITE" id="PS51257">
    <property type="entry name" value="PROKAR_LIPOPROTEIN"/>
    <property type="match status" value="1"/>
</dbReference>
<dbReference type="SUPFAM" id="SSF53955">
    <property type="entry name" value="Lysozyme-like"/>
    <property type="match status" value="1"/>
</dbReference>
<dbReference type="InterPro" id="IPR023346">
    <property type="entry name" value="Lysozyme-like_dom_sf"/>
</dbReference>
<evidence type="ECO:0000256" key="3">
    <source>
        <dbReference type="ARBA" id="ARBA00022729"/>
    </source>
</evidence>
<keyword evidence="8" id="KW-1185">Reference proteome</keyword>
<evidence type="ECO:0000259" key="6">
    <source>
        <dbReference type="SMART" id="SM00062"/>
    </source>
</evidence>
<evidence type="ECO:0000256" key="4">
    <source>
        <dbReference type="ARBA" id="ARBA00023237"/>
    </source>
</evidence>
<comment type="similarity">
    <text evidence="2">Belongs to the bacterial solute-binding protein 3 family.</text>
</comment>
<keyword evidence="4" id="KW-0472">Membrane</keyword>
<dbReference type="CDD" id="cd01009">
    <property type="entry name" value="PBP2_YfhD_N"/>
    <property type="match status" value="2"/>
</dbReference>
<gene>
    <name evidence="7" type="ORF">EDC38_0462</name>
</gene>
<dbReference type="PANTHER" id="PTHR35936">
    <property type="entry name" value="MEMBRANE-BOUND LYTIC MUREIN TRANSGLYCOSYLASE F"/>
    <property type="match status" value="1"/>
</dbReference>
<dbReference type="EMBL" id="RJUK01000001">
    <property type="protein sequence ID" value="ROQ19871.1"/>
    <property type="molecule type" value="Genomic_DNA"/>
</dbReference>
<dbReference type="OrthoDB" id="9815002at2"/>
<evidence type="ECO:0000256" key="5">
    <source>
        <dbReference type="SAM" id="MobiDB-lite"/>
    </source>
</evidence>
<dbReference type="Proteomes" id="UP000273643">
    <property type="component" value="Unassembled WGS sequence"/>
</dbReference>
<comment type="caution">
    <text evidence="7">The sequence shown here is derived from an EMBL/GenBank/DDBJ whole genome shotgun (WGS) entry which is preliminary data.</text>
</comment>